<evidence type="ECO:0000256" key="1">
    <source>
        <dbReference type="SAM" id="MobiDB-lite"/>
    </source>
</evidence>
<reference evidence="3" key="1">
    <citation type="submission" date="2020-01" db="EMBL/GenBank/DDBJ databases">
        <title>Genome sequence of Kobresia littledalei, the first chromosome-level genome in the family Cyperaceae.</title>
        <authorList>
            <person name="Qu G."/>
        </authorList>
    </citation>
    <scope>NUCLEOTIDE SEQUENCE</scope>
    <source>
        <strain evidence="3">C.B.Clarke</strain>
        <tissue evidence="3">Leaf</tissue>
    </source>
</reference>
<dbReference type="PANTHER" id="PTHR34059">
    <property type="entry name" value="EXPRESSED PROTEIN"/>
    <property type="match status" value="1"/>
</dbReference>
<keyword evidence="4" id="KW-1185">Reference proteome</keyword>
<name>A0A833VSK8_9POAL</name>
<feature type="transmembrane region" description="Helical" evidence="2">
    <location>
        <begin position="56"/>
        <end position="74"/>
    </location>
</feature>
<dbReference type="AlphaFoldDB" id="A0A833VSK8"/>
<keyword evidence="2" id="KW-0812">Transmembrane</keyword>
<organism evidence="3 4">
    <name type="scientific">Carex littledalei</name>
    <dbReference type="NCBI Taxonomy" id="544730"/>
    <lineage>
        <taxon>Eukaryota</taxon>
        <taxon>Viridiplantae</taxon>
        <taxon>Streptophyta</taxon>
        <taxon>Embryophyta</taxon>
        <taxon>Tracheophyta</taxon>
        <taxon>Spermatophyta</taxon>
        <taxon>Magnoliopsida</taxon>
        <taxon>Liliopsida</taxon>
        <taxon>Poales</taxon>
        <taxon>Cyperaceae</taxon>
        <taxon>Cyperoideae</taxon>
        <taxon>Cariceae</taxon>
        <taxon>Carex</taxon>
        <taxon>Carex subgen. Euthyceras</taxon>
    </lineage>
</organism>
<feature type="compositionally biased region" description="Acidic residues" evidence="1">
    <location>
        <begin position="264"/>
        <end position="275"/>
    </location>
</feature>
<evidence type="ECO:0000256" key="2">
    <source>
        <dbReference type="SAM" id="Phobius"/>
    </source>
</evidence>
<feature type="compositionally biased region" description="Polar residues" evidence="1">
    <location>
        <begin position="197"/>
        <end position="223"/>
    </location>
</feature>
<dbReference type="Pfam" id="PF05553">
    <property type="entry name" value="DUF761"/>
    <property type="match status" value="1"/>
</dbReference>
<sequence>MAEPIKTQTPKNQQDSSLVLSNFQIKAIFIAMFIVFLPILSSQAPDFVKQVLSNKMWELFHLLLVGIAVSYGLFSRKGNDQETEKGNADEPDNSRTFVSDMLDGLPVFDSNESDNTNVQSWSSMYNPNEPLVVVENEIMDGNAQKINKPLLLPIRSLNQLARDVPKFHEQDESFQNNGDAEVYDSTNEEEKGDILQPSYNSNSGRSKNESFRSLNTKQSNNGRKITPENFKCEQNNSSSIGRSIETVRLNSSNSMDELIKTLESESDESFDEEESSNSSSCVTDDGTEENEVDKKADEFIAKFREQIRQQRMQCRRRPTGRKGGGK</sequence>
<dbReference type="EMBL" id="SWLB01000003">
    <property type="protein sequence ID" value="KAF3340395.1"/>
    <property type="molecule type" value="Genomic_DNA"/>
</dbReference>
<evidence type="ECO:0000313" key="3">
    <source>
        <dbReference type="EMBL" id="KAF3340395.1"/>
    </source>
</evidence>
<keyword evidence="2" id="KW-0472">Membrane</keyword>
<comment type="caution">
    <text evidence="3">The sequence shown here is derived from an EMBL/GenBank/DDBJ whole genome shotgun (WGS) entry which is preliminary data.</text>
</comment>
<feature type="transmembrane region" description="Helical" evidence="2">
    <location>
        <begin position="23"/>
        <end position="44"/>
    </location>
</feature>
<feature type="region of interest" description="Disordered" evidence="1">
    <location>
        <begin position="168"/>
        <end position="237"/>
    </location>
</feature>
<accession>A0A833VSK8</accession>
<dbReference type="PANTHER" id="PTHR34059:SF1">
    <property type="entry name" value="EXPRESSED PROTEIN"/>
    <property type="match status" value="1"/>
</dbReference>
<protein>
    <submittedName>
        <fullName evidence="3">Cotton fiber expressed protein</fullName>
    </submittedName>
</protein>
<dbReference type="Proteomes" id="UP000623129">
    <property type="component" value="Unassembled WGS sequence"/>
</dbReference>
<gene>
    <name evidence="3" type="ORF">FCM35_KLT16166</name>
</gene>
<keyword evidence="2" id="KW-1133">Transmembrane helix</keyword>
<feature type="region of interest" description="Disordered" evidence="1">
    <location>
        <begin position="263"/>
        <end position="296"/>
    </location>
</feature>
<dbReference type="OrthoDB" id="1080706at2759"/>
<dbReference type="InterPro" id="IPR008480">
    <property type="entry name" value="DUF761_pln"/>
</dbReference>
<proteinExistence type="predicted"/>
<evidence type="ECO:0000313" key="4">
    <source>
        <dbReference type="Proteomes" id="UP000623129"/>
    </source>
</evidence>